<keyword evidence="2" id="KW-0812">Transmembrane</keyword>
<comment type="caution">
    <text evidence="3">The sequence shown here is derived from an EMBL/GenBank/DDBJ whole genome shotgun (WGS) entry which is preliminary data.</text>
</comment>
<organism evidence="3 4">
    <name type="scientific">Nodularia harveyana UHCC-0300</name>
    <dbReference type="NCBI Taxonomy" id="2974287"/>
    <lineage>
        <taxon>Bacteria</taxon>
        <taxon>Bacillati</taxon>
        <taxon>Cyanobacteriota</taxon>
        <taxon>Cyanophyceae</taxon>
        <taxon>Nostocales</taxon>
        <taxon>Nodulariaceae</taxon>
        <taxon>Nodularia</taxon>
    </lineage>
</organism>
<feature type="region of interest" description="Disordered" evidence="1">
    <location>
        <begin position="195"/>
        <end position="227"/>
    </location>
</feature>
<keyword evidence="2" id="KW-1133">Transmembrane helix</keyword>
<accession>A0ABU5UE47</accession>
<dbReference type="EMBL" id="JAYGHG010000014">
    <property type="protein sequence ID" value="MEA5581782.1"/>
    <property type="molecule type" value="Genomic_DNA"/>
</dbReference>
<keyword evidence="2" id="KW-0472">Membrane</keyword>
<dbReference type="RefSeq" id="WP_323196112.1">
    <property type="nucleotide sequence ID" value="NZ_JAYGHG010000014.1"/>
</dbReference>
<reference evidence="3 4" key="1">
    <citation type="submission" date="2023-12" db="EMBL/GenBank/DDBJ databases">
        <title>Baltic Sea Cyanobacteria.</title>
        <authorList>
            <person name="Delbaje E."/>
            <person name="Fewer D.P."/>
            <person name="Shishido T.K."/>
        </authorList>
    </citation>
    <scope>NUCLEOTIDE SEQUENCE [LARGE SCALE GENOMIC DNA]</scope>
    <source>
        <strain evidence="3 4">UHCC-0300</strain>
    </source>
</reference>
<keyword evidence="4" id="KW-1185">Reference proteome</keyword>
<feature type="transmembrane region" description="Helical" evidence="2">
    <location>
        <begin position="119"/>
        <end position="140"/>
    </location>
</feature>
<feature type="compositionally biased region" description="Polar residues" evidence="1">
    <location>
        <begin position="77"/>
        <end position="93"/>
    </location>
</feature>
<protein>
    <recommendedName>
        <fullName evidence="5">Cell division protein FtsL</fullName>
    </recommendedName>
</protein>
<feature type="compositionally biased region" description="Polar residues" evidence="1">
    <location>
        <begin position="200"/>
        <end position="211"/>
    </location>
</feature>
<gene>
    <name evidence="3" type="ORF">VB620_10585</name>
</gene>
<feature type="compositionally biased region" description="Pro residues" evidence="1">
    <location>
        <begin position="216"/>
        <end position="227"/>
    </location>
</feature>
<evidence type="ECO:0000313" key="3">
    <source>
        <dbReference type="EMBL" id="MEA5581782.1"/>
    </source>
</evidence>
<evidence type="ECO:0000313" key="4">
    <source>
        <dbReference type="Proteomes" id="UP001302120"/>
    </source>
</evidence>
<evidence type="ECO:0008006" key="5">
    <source>
        <dbReference type="Google" id="ProtNLM"/>
    </source>
</evidence>
<feature type="region of interest" description="Disordered" evidence="1">
    <location>
        <begin position="15"/>
        <end position="95"/>
    </location>
</feature>
<dbReference type="Proteomes" id="UP001302120">
    <property type="component" value="Unassembled WGS sequence"/>
</dbReference>
<name>A0ABU5UE47_9CYAN</name>
<sequence>MVVVRKSAIAQTGNWFQRNSTSSNRRRRSPSLDSKIETASTDQALPVPSKKQRRSPKKMSLSVTGGLSEVTKASVPQVKSQSNRKTSKNQQAGEGSLPVMTTAAAQPFWLVRLYTSHRYSSVVTFLLVTATLCVYGLTVYSQEKWGQGYNRLQNLQVEERQLTTTNATLKNKMAEEAEQEATGLISPTPARTIFLPPASATDSADVTQPRTLANPVTPPNTPSPLGY</sequence>
<evidence type="ECO:0000256" key="2">
    <source>
        <dbReference type="SAM" id="Phobius"/>
    </source>
</evidence>
<proteinExistence type="predicted"/>
<evidence type="ECO:0000256" key="1">
    <source>
        <dbReference type="SAM" id="MobiDB-lite"/>
    </source>
</evidence>